<dbReference type="HOGENOM" id="CLU_069256_0_0_1"/>
<dbReference type="Proteomes" id="UP000017836">
    <property type="component" value="Unassembled WGS sequence"/>
</dbReference>
<reference evidence="4" key="1">
    <citation type="journal article" date="2013" name="Science">
        <title>The Amborella genome and the evolution of flowering plants.</title>
        <authorList>
            <consortium name="Amborella Genome Project"/>
        </authorList>
    </citation>
    <scope>NUCLEOTIDE SEQUENCE [LARGE SCALE GENOMIC DNA]</scope>
</reference>
<dbReference type="eggNOG" id="ENOG502QR6W">
    <property type="taxonomic scope" value="Eukaryota"/>
</dbReference>
<evidence type="ECO:0000256" key="2">
    <source>
        <dbReference type="SAM" id="MobiDB-lite"/>
    </source>
</evidence>
<dbReference type="OMA" id="QSEGPNW"/>
<dbReference type="Gramene" id="ERN15688">
    <property type="protein sequence ID" value="ERN15688"/>
    <property type="gene ID" value="AMTR_s00048p00222520"/>
</dbReference>
<accession>U5D5R3</accession>
<dbReference type="EMBL" id="KI392502">
    <property type="protein sequence ID" value="ERN15688.1"/>
    <property type="molecule type" value="Genomic_DNA"/>
</dbReference>
<proteinExistence type="predicted"/>
<evidence type="ECO:0000313" key="3">
    <source>
        <dbReference type="EMBL" id="ERN15688.1"/>
    </source>
</evidence>
<sequence length="336" mass="36820">MHGPCMGPNWVLIAGGALLGSLSIKLGHKLKLALEPKQTTDTSNKSKGEHGKPAVKKRSVVCPLHSNLYSFRQDDDSCCHCLSGNPNGTTDTKNPSQTSVPSVLKDVDPSLGPLVTVHDPTAASIDPNHREVGLPFQHSNSSGSPCVSESGSSDPFGRRDVIHRLRLQLKRRDDMILEMHAQISDQNKALEERLALVAHIQLQLESSNRELFRAEREIQKLRKVIADHCANRGSPDSCGSAGMVWPESGDVARIQCGGGVQNGFVGGKEEEKDLVDLGWGDEGEKVEILKRESGELREMIDGKDFLLESYREQKMELATKVKELQLRVASQIPNIL</sequence>
<feature type="region of interest" description="Disordered" evidence="2">
    <location>
        <begin position="37"/>
        <end position="56"/>
    </location>
</feature>
<dbReference type="PANTHER" id="PTHR34462:SF1">
    <property type="entry name" value="OS05G0587400 PROTEIN"/>
    <property type="match status" value="1"/>
</dbReference>
<keyword evidence="4" id="KW-1185">Reference proteome</keyword>
<keyword evidence="1" id="KW-0175">Coiled coil</keyword>
<dbReference type="STRING" id="13333.U5D5R3"/>
<evidence type="ECO:0000256" key="1">
    <source>
        <dbReference type="SAM" id="Coils"/>
    </source>
</evidence>
<protein>
    <submittedName>
        <fullName evidence="3">Uncharacterized protein</fullName>
    </submittedName>
</protein>
<evidence type="ECO:0000313" key="4">
    <source>
        <dbReference type="Proteomes" id="UP000017836"/>
    </source>
</evidence>
<organism evidence="3 4">
    <name type="scientific">Amborella trichopoda</name>
    <dbReference type="NCBI Taxonomy" id="13333"/>
    <lineage>
        <taxon>Eukaryota</taxon>
        <taxon>Viridiplantae</taxon>
        <taxon>Streptophyta</taxon>
        <taxon>Embryophyta</taxon>
        <taxon>Tracheophyta</taxon>
        <taxon>Spermatophyta</taxon>
        <taxon>Magnoliopsida</taxon>
        <taxon>Amborellales</taxon>
        <taxon>Amborellaceae</taxon>
        <taxon>Amborella</taxon>
    </lineage>
</organism>
<gene>
    <name evidence="3" type="ORF">AMTR_s00048p00222520</name>
</gene>
<dbReference type="AlphaFoldDB" id="U5D5R3"/>
<dbReference type="PANTHER" id="PTHR34462">
    <property type="entry name" value="OS05G0587400 PROTEIN"/>
    <property type="match status" value="1"/>
</dbReference>
<name>U5D5R3_AMBTC</name>
<feature type="coiled-coil region" evidence="1">
    <location>
        <begin position="197"/>
        <end position="224"/>
    </location>
</feature>